<feature type="compositionally biased region" description="Gly residues" evidence="1">
    <location>
        <begin position="175"/>
        <end position="277"/>
    </location>
</feature>
<name>A4FKY0_SACEN</name>
<dbReference type="EMBL" id="AM420293">
    <property type="protein sequence ID" value="CAM04705.1"/>
    <property type="molecule type" value="Genomic_DNA"/>
</dbReference>
<proteinExistence type="predicted"/>
<feature type="compositionally biased region" description="Pro residues" evidence="1">
    <location>
        <begin position="444"/>
        <end position="453"/>
    </location>
</feature>
<accession>A4FKY0</accession>
<feature type="compositionally biased region" description="Polar residues" evidence="1">
    <location>
        <begin position="398"/>
        <end position="408"/>
    </location>
</feature>
<protein>
    <submittedName>
        <fullName evidence="2">Hypothetical glycine-rich protein</fullName>
    </submittedName>
</protein>
<evidence type="ECO:0000313" key="2">
    <source>
        <dbReference type="EMBL" id="CAM04705.1"/>
    </source>
</evidence>
<keyword evidence="3" id="KW-1185">Reference proteome</keyword>
<evidence type="ECO:0000256" key="1">
    <source>
        <dbReference type="SAM" id="MobiDB-lite"/>
    </source>
</evidence>
<organism evidence="2 3">
    <name type="scientific">Saccharopolyspora erythraea (strain ATCC 11635 / DSM 40517 / JCM 4748 / NBRC 13426 / NCIMB 8594 / NRRL 2338)</name>
    <dbReference type="NCBI Taxonomy" id="405948"/>
    <lineage>
        <taxon>Bacteria</taxon>
        <taxon>Bacillati</taxon>
        <taxon>Actinomycetota</taxon>
        <taxon>Actinomycetes</taxon>
        <taxon>Pseudonocardiales</taxon>
        <taxon>Pseudonocardiaceae</taxon>
        <taxon>Saccharopolyspora</taxon>
    </lineage>
</organism>
<feature type="compositionally biased region" description="Low complexity" evidence="1">
    <location>
        <begin position="476"/>
        <end position="485"/>
    </location>
</feature>
<feature type="compositionally biased region" description="Pro residues" evidence="1">
    <location>
        <begin position="486"/>
        <end position="495"/>
    </location>
</feature>
<dbReference type="AlphaFoldDB" id="A4FKY0"/>
<feature type="compositionally biased region" description="Pro residues" evidence="1">
    <location>
        <begin position="350"/>
        <end position="362"/>
    </location>
</feature>
<sequence length="566" mass="57198">MTDSTSIPDPAKLTPPYRRNLPPGGDTNSDPNVPAGHITAFDRSQYERLIKAVDSVDHSLSQQFLKPGTDIRLDESLGSRLHVGSDSWSAVTDFINAANKFGTSVDTINEKFSDDWRGFIKALNAAKDVFDDTNNLANYSAQKFLNDYPEIGGEGASSYGGGMGSYGGFGGTGGMGGEGTTGGTGGAGSEGTTGGTGGMGGEGTTGGTGGAGSEGTTGGTGGAGSEGTTGGTGGAGSEGTTGGTGGAGSEGTTGGTGGAGGEGTTGSTGPTGSGYYGPPGNAQFTPNSQKAAPDQNTPWQQRPVGTELQQDTAPQPVPPPQQPWGQQGTTPLEPRQALKVVHVDQNGNPLPQPVPSASPPPVQRWGQPVDSQPKPDATPQQPMHSHPKTVVEIVHVDQNGNPVPQGQRPSDPEQDTPPAQPVYSHEKTKPEIVNDPNQGTAPQAVPPASPPPAESWGQQGTAPQAVPSASPPPTQPWGQQGTAPQAVPPASPPPAESWGQQGTAPQAVPSASPPPAESWGQQGTAPQAVPSASPPPTQRWVQPVEGVQPVDGQPRPDTQPDNPPGQ</sequence>
<evidence type="ECO:0000313" key="3">
    <source>
        <dbReference type="Proteomes" id="UP000006728"/>
    </source>
</evidence>
<dbReference type="HOGENOM" id="CLU_481355_0_0_11"/>
<dbReference type="KEGG" id="sen:SACE_5513"/>
<dbReference type="Proteomes" id="UP000006728">
    <property type="component" value="Chromosome"/>
</dbReference>
<feature type="region of interest" description="Disordered" evidence="1">
    <location>
        <begin position="175"/>
        <end position="566"/>
    </location>
</feature>
<feature type="compositionally biased region" description="Polar residues" evidence="1">
    <location>
        <begin position="282"/>
        <end position="300"/>
    </location>
</feature>
<gene>
    <name evidence="2" type="ordered locus">SACE_5513</name>
</gene>
<dbReference type="STRING" id="405948.SACE_5513"/>
<feature type="region of interest" description="Disordered" evidence="1">
    <location>
        <begin position="1"/>
        <end position="37"/>
    </location>
</feature>
<reference evidence="2 3" key="1">
    <citation type="journal article" date="2007" name="Nat. Biotechnol.">
        <title>Complete genome sequence of the erythromycin-producing bacterium Saccharopolyspora erythraea NRRL23338.</title>
        <authorList>
            <person name="Oliynyk M."/>
            <person name="Samborskyy M."/>
            <person name="Lester J.B."/>
            <person name="Mironenko T."/>
            <person name="Scott N."/>
            <person name="Dickens S."/>
            <person name="Haydock S.F."/>
            <person name="Leadlay P.F."/>
        </authorList>
    </citation>
    <scope>NUCLEOTIDE SEQUENCE [LARGE SCALE GENOMIC DNA]</scope>
    <source>
        <strain evidence="3">ATCC 11635 / DSM 40517 / JCM 4748 / NBRC 13426 / NCIMB 8594 / NRRL 2338</strain>
    </source>
</reference>